<feature type="region of interest" description="Disordered" evidence="1">
    <location>
        <begin position="1"/>
        <end position="185"/>
    </location>
</feature>
<feature type="non-terminal residue" evidence="2">
    <location>
        <position position="1"/>
    </location>
</feature>
<comment type="caution">
    <text evidence="2">The sequence shown here is derived from an EMBL/GenBank/DDBJ whole genome shotgun (WGS) entry which is preliminary data.</text>
</comment>
<evidence type="ECO:0000313" key="3">
    <source>
        <dbReference type="Proteomes" id="UP001189429"/>
    </source>
</evidence>
<dbReference type="EMBL" id="CAUYUJ010021802">
    <property type="protein sequence ID" value="CAK0907080.1"/>
    <property type="molecule type" value="Genomic_DNA"/>
</dbReference>
<feature type="region of interest" description="Disordered" evidence="1">
    <location>
        <begin position="199"/>
        <end position="342"/>
    </location>
</feature>
<sequence>EEVFSRPPRAGRGRRPSSEWPPEWGGGRGSGAPPRSWRQWAEDGGAPTPALAAAAPALRGSGDGAAVGHPRTRSGPSPRRRTDEDEDEDEFQWQRRRRGAKGRQGRQRGGHEAASAPDELWVAIPGTGPHTSAPGGWDGLVGGYRRLEESRSTAAPPSRRRRRGGRCTSSGARGSETGSSRSAWRTTACAWVSQKIPAAGNTRGRGRRCAGDCTTPQSVASHPGGCSWTPARCTLAHRTRRRATARHRRGPGLPGPSGLPPTSSAGRSGTASACRGASTARPSRRRSPRPPPRPPPAAGGARAAAAALRRTRGGGAAWRAARRAGRRGARPGRRGRRRAPQARALALVDVGVESRVHRHRGGSPGAQGCRVASRVKTDGSFTRPPVLDHRASLYGNRVESFVGEERTTSCHGCTTVATSLVSTASTSMGSSCTASCGRSTGTGVAPRTRVRHLGDVCWPRKSRTKSNMFRLRVLQHKTNLKSAHQDYSLGRRRRGSGCARLQFPLKRRGRAVR</sequence>
<feature type="compositionally biased region" description="Basic residues" evidence="1">
    <location>
        <begin position="235"/>
        <end position="250"/>
    </location>
</feature>
<reference evidence="2" key="1">
    <citation type="submission" date="2023-10" db="EMBL/GenBank/DDBJ databases">
        <authorList>
            <person name="Chen Y."/>
            <person name="Shah S."/>
            <person name="Dougan E. K."/>
            <person name="Thang M."/>
            <person name="Chan C."/>
        </authorList>
    </citation>
    <scope>NUCLEOTIDE SEQUENCE [LARGE SCALE GENOMIC DNA]</scope>
</reference>
<dbReference type="Proteomes" id="UP001189429">
    <property type="component" value="Unassembled WGS sequence"/>
</dbReference>
<evidence type="ECO:0000313" key="2">
    <source>
        <dbReference type="EMBL" id="CAK0907080.1"/>
    </source>
</evidence>
<feature type="compositionally biased region" description="Low complexity" evidence="1">
    <location>
        <begin position="46"/>
        <end position="58"/>
    </location>
</feature>
<feature type="compositionally biased region" description="Basic residues" evidence="1">
    <location>
        <begin position="94"/>
        <end position="108"/>
    </location>
</feature>
<organism evidence="2 3">
    <name type="scientific">Prorocentrum cordatum</name>
    <dbReference type="NCBI Taxonomy" id="2364126"/>
    <lineage>
        <taxon>Eukaryota</taxon>
        <taxon>Sar</taxon>
        <taxon>Alveolata</taxon>
        <taxon>Dinophyceae</taxon>
        <taxon>Prorocentrales</taxon>
        <taxon>Prorocentraceae</taxon>
        <taxon>Prorocentrum</taxon>
    </lineage>
</organism>
<keyword evidence="3" id="KW-1185">Reference proteome</keyword>
<gene>
    <name evidence="2" type="ORF">PCOR1329_LOCUS82211</name>
</gene>
<accession>A0ABN9Y3J5</accession>
<feature type="compositionally biased region" description="Basic residues" evidence="1">
    <location>
        <begin position="320"/>
        <end position="340"/>
    </location>
</feature>
<feature type="compositionally biased region" description="Low complexity" evidence="1">
    <location>
        <begin position="260"/>
        <end position="281"/>
    </location>
</feature>
<feature type="compositionally biased region" description="Polar residues" evidence="1">
    <location>
        <begin position="176"/>
        <end position="185"/>
    </location>
</feature>
<feature type="compositionally biased region" description="Low complexity" evidence="1">
    <location>
        <begin position="166"/>
        <end position="175"/>
    </location>
</feature>
<proteinExistence type="predicted"/>
<protein>
    <submittedName>
        <fullName evidence="2">Uncharacterized protein</fullName>
    </submittedName>
</protein>
<feature type="compositionally biased region" description="Low complexity" evidence="1">
    <location>
        <begin position="298"/>
        <end position="308"/>
    </location>
</feature>
<evidence type="ECO:0000256" key="1">
    <source>
        <dbReference type="SAM" id="MobiDB-lite"/>
    </source>
</evidence>
<name>A0ABN9Y3J5_9DINO</name>